<accession>A0A4Q5MX69</accession>
<protein>
    <submittedName>
        <fullName evidence="3">Uncharacterized protein</fullName>
    </submittedName>
</protein>
<organism evidence="3 4">
    <name type="scientific">Pengzhenrongella frigida</name>
    <dbReference type="NCBI Taxonomy" id="1259133"/>
    <lineage>
        <taxon>Bacteria</taxon>
        <taxon>Bacillati</taxon>
        <taxon>Actinomycetota</taxon>
        <taxon>Actinomycetes</taxon>
        <taxon>Micrococcales</taxon>
        <taxon>Pengzhenrongella</taxon>
    </lineage>
</organism>
<evidence type="ECO:0000313" key="3">
    <source>
        <dbReference type="EMBL" id="RYV50322.1"/>
    </source>
</evidence>
<keyword evidence="2" id="KW-1133">Transmembrane helix</keyword>
<feature type="transmembrane region" description="Helical" evidence="2">
    <location>
        <begin position="143"/>
        <end position="161"/>
    </location>
</feature>
<gene>
    <name evidence="3" type="ORF">EUA98_14015</name>
</gene>
<dbReference type="RefSeq" id="WP_130103313.1">
    <property type="nucleotide sequence ID" value="NZ_SDWW01000036.1"/>
</dbReference>
<evidence type="ECO:0000256" key="1">
    <source>
        <dbReference type="SAM" id="MobiDB-lite"/>
    </source>
</evidence>
<keyword evidence="2" id="KW-0812">Transmembrane</keyword>
<feature type="region of interest" description="Disordered" evidence="1">
    <location>
        <begin position="1"/>
        <end position="55"/>
    </location>
</feature>
<reference evidence="3 4" key="1">
    <citation type="submission" date="2019-01" db="EMBL/GenBank/DDBJ databases">
        <title>Novel species of Cellulomonas.</title>
        <authorList>
            <person name="Liu Q."/>
            <person name="Xin Y.-H."/>
        </authorList>
    </citation>
    <scope>NUCLEOTIDE SEQUENCE [LARGE SCALE GENOMIC DNA]</scope>
    <source>
        <strain evidence="3 4">HLT2-17</strain>
    </source>
</reference>
<dbReference type="EMBL" id="SDWW01000036">
    <property type="protein sequence ID" value="RYV50322.1"/>
    <property type="molecule type" value="Genomic_DNA"/>
</dbReference>
<keyword evidence="2" id="KW-0472">Membrane</keyword>
<dbReference type="OrthoDB" id="5147993at2"/>
<sequence length="178" mass="19077">MTPRHDDTGIPPDDGDRAPEDDFAERWAEIVAELGKPDITEEATEIADPTGGTGPAVTYPVAPWVPAPTPIRAPRELSGRDWDGTDQIDAAEAEMDDVEHFVPGDPGPIFGGDPLLTMAWLGAAGIPIGLLVMIVAWRDAPLIFLQIAGVAFALSCMLLVWRLPHHRDESDDDPGAVV</sequence>
<proteinExistence type="predicted"/>
<dbReference type="Proteomes" id="UP000293764">
    <property type="component" value="Unassembled WGS sequence"/>
</dbReference>
<keyword evidence="4" id="KW-1185">Reference proteome</keyword>
<name>A0A4Q5MX69_9MICO</name>
<evidence type="ECO:0000256" key="2">
    <source>
        <dbReference type="SAM" id="Phobius"/>
    </source>
</evidence>
<comment type="caution">
    <text evidence="3">The sequence shown here is derived from an EMBL/GenBank/DDBJ whole genome shotgun (WGS) entry which is preliminary data.</text>
</comment>
<dbReference type="AlphaFoldDB" id="A0A4Q5MX69"/>
<feature type="transmembrane region" description="Helical" evidence="2">
    <location>
        <begin position="115"/>
        <end position="137"/>
    </location>
</feature>
<evidence type="ECO:0000313" key="4">
    <source>
        <dbReference type="Proteomes" id="UP000293764"/>
    </source>
</evidence>
<feature type="compositionally biased region" description="Basic and acidic residues" evidence="1">
    <location>
        <begin position="1"/>
        <end position="28"/>
    </location>
</feature>